<dbReference type="EMBL" id="BKAU01000001">
    <property type="protein sequence ID" value="GEP94688.1"/>
    <property type="molecule type" value="Genomic_DNA"/>
</dbReference>
<protein>
    <submittedName>
        <fullName evidence="7">DNA-directed RNA polymerase sigma-70 factor</fullName>
    </submittedName>
</protein>
<dbReference type="InterPro" id="IPR036388">
    <property type="entry name" value="WH-like_DNA-bd_sf"/>
</dbReference>
<dbReference type="Pfam" id="PF04542">
    <property type="entry name" value="Sigma70_r2"/>
    <property type="match status" value="1"/>
</dbReference>
<evidence type="ECO:0000256" key="4">
    <source>
        <dbReference type="ARBA" id="ARBA00023163"/>
    </source>
</evidence>
<keyword evidence="7" id="KW-0240">DNA-directed RNA polymerase</keyword>
<feature type="domain" description="RNA polymerase sigma-70 region 2" evidence="5">
    <location>
        <begin position="9"/>
        <end position="59"/>
    </location>
</feature>
<dbReference type="PANTHER" id="PTHR43133:SF46">
    <property type="entry name" value="RNA POLYMERASE SIGMA-70 FACTOR ECF SUBFAMILY"/>
    <property type="match status" value="1"/>
</dbReference>
<dbReference type="InterPro" id="IPR013325">
    <property type="entry name" value="RNA_pol_sigma_r2"/>
</dbReference>
<evidence type="ECO:0000259" key="6">
    <source>
        <dbReference type="Pfam" id="PF08281"/>
    </source>
</evidence>
<dbReference type="GO" id="GO:0006352">
    <property type="term" value="P:DNA-templated transcription initiation"/>
    <property type="evidence" value="ECO:0007669"/>
    <property type="project" value="InterPro"/>
</dbReference>
<comment type="similarity">
    <text evidence="1">Belongs to the sigma-70 factor family. ECF subfamily.</text>
</comment>
<dbReference type="InterPro" id="IPR014284">
    <property type="entry name" value="RNA_pol_sigma-70_dom"/>
</dbReference>
<dbReference type="AlphaFoldDB" id="A0A512RGA9"/>
<dbReference type="Proteomes" id="UP000321436">
    <property type="component" value="Unassembled WGS sequence"/>
</dbReference>
<dbReference type="InterPro" id="IPR013249">
    <property type="entry name" value="RNA_pol_sigma70_r4_t2"/>
</dbReference>
<proteinExistence type="inferred from homology"/>
<dbReference type="InterPro" id="IPR013324">
    <property type="entry name" value="RNA_pol_sigma_r3/r4-like"/>
</dbReference>
<dbReference type="InterPro" id="IPR000792">
    <property type="entry name" value="Tscrpt_reg_LuxR_C"/>
</dbReference>
<dbReference type="Pfam" id="PF08281">
    <property type="entry name" value="Sigma70_r4_2"/>
    <property type="match status" value="1"/>
</dbReference>
<dbReference type="SUPFAM" id="SSF88946">
    <property type="entry name" value="Sigma2 domain of RNA polymerase sigma factors"/>
    <property type="match status" value="1"/>
</dbReference>
<dbReference type="GO" id="GO:0016987">
    <property type="term" value="F:sigma factor activity"/>
    <property type="evidence" value="ECO:0007669"/>
    <property type="project" value="UniProtKB-KW"/>
</dbReference>
<dbReference type="Gene3D" id="1.10.10.10">
    <property type="entry name" value="Winged helix-like DNA-binding domain superfamily/Winged helix DNA-binding domain"/>
    <property type="match status" value="1"/>
</dbReference>
<sequence length="160" mass="18241">MLYKAALKLPSNADAEEVVQDAFTDIWKSRRSIQIQNSFHTYMAAVIRYKVMAKMASNKRGMAEAVHALHVEDNATEQWLSFNALRNEIERSVKALPEKCQLVFRMSRERGMSDKEIARDLNISPKTVEAHISRALKFLRVYINKSLSILAFATALIIKA</sequence>
<keyword evidence="4" id="KW-0804">Transcription</keyword>
<keyword evidence="8" id="KW-1185">Reference proteome</keyword>
<evidence type="ECO:0000256" key="3">
    <source>
        <dbReference type="ARBA" id="ARBA00023082"/>
    </source>
</evidence>
<dbReference type="InterPro" id="IPR007627">
    <property type="entry name" value="RNA_pol_sigma70_r2"/>
</dbReference>
<dbReference type="PANTHER" id="PTHR43133">
    <property type="entry name" value="RNA POLYMERASE ECF-TYPE SIGMA FACTO"/>
    <property type="match status" value="1"/>
</dbReference>
<feature type="domain" description="RNA polymerase sigma factor 70 region 4 type 2" evidence="6">
    <location>
        <begin position="87"/>
        <end position="139"/>
    </location>
</feature>
<dbReference type="GO" id="GO:0000428">
    <property type="term" value="C:DNA-directed RNA polymerase complex"/>
    <property type="evidence" value="ECO:0007669"/>
    <property type="project" value="UniProtKB-KW"/>
</dbReference>
<keyword evidence="3" id="KW-0731">Sigma factor</keyword>
<evidence type="ECO:0000259" key="5">
    <source>
        <dbReference type="Pfam" id="PF04542"/>
    </source>
</evidence>
<name>A0A512RGA9_9BACT</name>
<gene>
    <name evidence="7" type="ORF">CCY01nite_09480</name>
</gene>
<evidence type="ECO:0000313" key="8">
    <source>
        <dbReference type="Proteomes" id="UP000321436"/>
    </source>
</evidence>
<reference evidence="7 8" key="1">
    <citation type="submission" date="2019-07" db="EMBL/GenBank/DDBJ databases">
        <title>Whole genome shotgun sequence of Chitinophaga cymbidii NBRC 109752.</title>
        <authorList>
            <person name="Hosoyama A."/>
            <person name="Uohara A."/>
            <person name="Ohji S."/>
            <person name="Ichikawa N."/>
        </authorList>
    </citation>
    <scope>NUCLEOTIDE SEQUENCE [LARGE SCALE GENOMIC DNA]</scope>
    <source>
        <strain evidence="7 8">NBRC 109752</strain>
    </source>
</reference>
<evidence type="ECO:0000313" key="7">
    <source>
        <dbReference type="EMBL" id="GEP94688.1"/>
    </source>
</evidence>
<dbReference type="Gene3D" id="1.10.1740.10">
    <property type="match status" value="1"/>
</dbReference>
<dbReference type="GO" id="GO:0003677">
    <property type="term" value="F:DNA binding"/>
    <property type="evidence" value="ECO:0007669"/>
    <property type="project" value="InterPro"/>
</dbReference>
<dbReference type="PRINTS" id="PR00038">
    <property type="entry name" value="HTHLUXR"/>
</dbReference>
<dbReference type="NCBIfam" id="TIGR02937">
    <property type="entry name" value="sigma70-ECF"/>
    <property type="match status" value="1"/>
</dbReference>
<accession>A0A512RGA9</accession>
<organism evidence="7 8">
    <name type="scientific">Chitinophaga cymbidii</name>
    <dbReference type="NCBI Taxonomy" id="1096750"/>
    <lineage>
        <taxon>Bacteria</taxon>
        <taxon>Pseudomonadati</taxon>
        <taxon>Bacteroidota</taxon>
        <taxon>Chitinophagia</taxon>
        <taxon>Chitinophagales</taxon>
        <taxon>Chitinophagaceae</taxon>
        <taxon>Chitinophaga</taxon>
    </lineage>
</organism>
<dbReference type="CDD" id="cd06171">
    <property type="entry name" value="Sigma70_r4"/>
    <property type="match status" value="1"/>
</dbReference>
<dbReference type="SUPFAM" id="SSF88659">
    <property type="entry name" value="Sigma3 and sigma4 domains of RNA polymerase sigma factors"/>
    <property type="match status" value="1"/>
</dbReference>
<keyword evidence="2" id="KW-0805">Transcription regulation</keyword>
<comment type="caution">
    <text evidence="7">The sequence shown here is derived from an EMBL/GenBank/DDBJ whole genome shotgun (WGS) entry which is preliminary data.</text>
</comment>
<dbReference type="InterPro" id="IPR039425">
    <property type="entry name" value="RNA_pol_sigma-70-like"/>
</dbReference>
<evidence type="ECO:0000256" key="1">
    <source>
        <dbReference type="ARBA" id="ARBA00010641"/>
    </source>
</evidence>
<evidence type="ECO:0000256" key="2">
    <source>
        <dbReference type="ARBA" id="ARBA00023015"/>
    </source>
</evidence>